<reference evidence="2 3" key="1">
    <citation type="submission" date="2018-08" db="EMBL/GenBank/DDBJ databases">
        <title>A genome reference for cultivated species of the human gut microbiota.</title>
        <authorList>
            <person name="Zou Y."/>
            <person name="Xue W."/>
            <person name="Luo G."/>
        </authorList>
    </citation>
    <scope>NUCLEOTIDE SEQUENCE [LARGE SCALE GENOMIC DNA]</scope>
    <source>
        <strain evidence="2 3">OF05-12</strain>
    </source>
</reference>
<feature type="transmembrane region" description="Helical" evidence="1">
    <location>
        <begin position="12"/>
        <end position="30"/>
    </location>
</feature>
<feature type="transmembrane region" description="Helical" evidence="1">
    <location>
        <begin position="63"/>
        <end position="80"/>
    </location>
</feature>
<feature type="transmembrane region" description="Helical" evidence="1">
    <location>
        <begin position="131"/>
        <end position="150"/>
    </location>
</feature>
<evidence type="ECO:0000256" key="1">
    <source>
        <dbReference type="SAM" id="Phobius"/>
    </source>
</evidence>
<sequence length="392" mass="43991">MSIKGIKPFTSWCVEHAQYLLIAVCVAMTITETLFFPPAGVVTFFLVAAHVLAIILISRQPIVCCNIIFLTFAICCLIPDDGGPSFLWGTWLALGYVGLRIESLWGMFYPSAVALVRIWRFDADGVAVNEYFMLILVMFFAYFIGKMLAWKELAAQFKQNKLRYEELSQHVEYLRKENAVASRIHDSVAGNLAYMAILLDSVILDAEKTKTFDEKEIRGVRALVVETLDAVRDVVDLMNDGKTKSAQADNMSLSGLWVVGEQGDSFLRELGFHGKTRIMIKDSTDLDDAFSREVLSLIHELYTNIAVHGSPGGEYRLIVFWDDDNLIHVDQVNDVSSKNLFLDKPRSGNGLLLHIKWIESIGGFVKSSSEKGAWQFHARFPVVMSEDSTEPV</sequence>
<keyword evidence="1" id="KW-1133">Transmembrane helix</keyword>
<dbReference type="EMBL" id="QSWD01000003">
    <property type="protein sequence ID" value="RGP02703.1"/>
    <property type="molecule type" value="Genomic_DNA"/>
</dbReference>
<dbReference type="AlphaFoldDB" id="A0A174A2W2"/>
<keyword evidence="2" id="KW-0418">Kinase</keyword>
<evidence type="ECO:0000313" key="3">
    <source>
        <dbReference type="Proteomes" id="UP000261031"/>
    </source>
</evidence>
<keyword evidence="1" id="KW-0472">Membrane</keyword>
<gene>
    <name evidence="2" type="ORF">DXA79_05630</name>
</gene>
<evidence type="ECO:0000313" key="2">
    <source>
        <dbReference type="EMBL" id="RGP02703.1"/>
    </source>
</evidence>
<dbReference type="Proteomes" id="UP000261031">
    <property type="component" value="Unassembled WGS sequence"/>
</dbReference>
<feature type="transmembrane region" description="Helical" evidence="1">
    <location>
        <begin position="36"/>
        <end position="56"/>
    </location>
</feature>
<proteinExistence type="predicted"/>
<keyword evidence="2" id="KW-0808">Transferase</keyword>
<comment type="caution">
    <text evidence="2">The sequence shown here is derived from an EMBL/GenBank/DDBJ whole genome shotgun (WGS) entry which is preliminary data.</text>
</comment>
<keyword evidence="1" id="KW-0812">Transmembrane</keyword>
<dbReference type="GO" id="GO:0016301">
    <property type="term" value="F:kinase activity"/>
    <property type="evidence" value="ECO:0007669"/>
    <property type="project" value="UniProtKB-KW"/>
</dbReference>
<organism evidence="2 3">
    <name type="scientific">Bifidobacterium pseudocatenulatum</name>
    <dbReference type="NCBI Taxonomy" id="28026"/>
    <lineage>
        <taxon>Bacteria</taxon>
        <taxon>Bacillati</taxon>
        <taxon>Actinomycetota</taxon>
        <taxon>Actinomycetes</taxon>
        <taxon>Bifidobacteriales</taxon>
        <taxon>Bifidobacteriaceae</taxon>
        <taxon>Bifidobacterium</taxon>
    </lineage>
</organism>
<protein>
    <submittedName>
        <fullName evidence="2">Histidine kinase</fullName>
    </submittedName>
</protein>
<name>A0A174A2W2_BIFPS</name>
<dbReference type="STRING" id="28026.GCA_000940535_01164"/>
<accession>A0A174A2W2</accession>
<feature type="transmembrane region" description="Helical" evidence="1">
    <location>
        <begin position="86"/>
        <end position="119"/>
    </location>
</feature>